<dbReference type="CDD" id="cd00093">
    <property type="entry name" value="HTH_XRE"/>
    <property type="match status" value="1"/>
</dbReference>
<organism evidence="2 3">
    <name type="scientific">Aliiroseovarius crassostreae</name>
    <dbReference type="NCBI Taxonomy" id="154981"/>
    <lineage>
        <taxon>Bacteria</taxon>
        <taxon>Pseudomonadati</taxon>
        <taxon>Pseudomonadota</taxon>
        <taxon>Alphaproteobacteria</taxon>
        <taxon>Rhodobacterales</taxon>
        <taxon>Paracoccaceae</taxon>
        <taxon>Aliiroseovarius</taxon>
    </lineage>
</organism>
<evidence type="ECO:0000313" key="2">
    <source>
        <dbReference type="EMBL" id="KPN62401.1"/>
    </source>
</evidence>
<dbReference type="Gene3D" id="1.10.260.40">
    <property type="entry name" value="lambda repressor-like DNA-binding domains"/>
    <property type="match status" value="1"/>
</dbReference>
<dbReference type="Pfam" id="PF13443">
    <property type="entry name" value="HTH_26"/>
    <property type="match status" value="1"/>
</dbReference>
<dbReference type="AlphaFoldDB" id="A0A0P7IU50"/>
<dbReference type="Proteomes" id="UP000050471">
    <property type="component" value="Unassembled WGS sequence"/>
</dbReference>
<evidence type="ECO:0000259" key="1">
    <source>
        <dbReference type="PROSITE" id="PS50943"/>
    </source>
</evidence>
<feature type="domain" description="HTH cro/C1-type" evidence="1">
    <location>
        <begin position="37"/>
        <end position="75"/>
    </location>
</feature>
<evidence type="ECO:0000313" key="3">
    <source>
        <dbReference type="Proteomes" id="UP000050471"/>
    </source>
</evidence>
<reference evidence="2 3" key="1">
    <citation type="submission" date="2015-09" db="EMBL/GenBank/DDBJ databases">
        <title>Draft genome sequence of Aliiroseovarius crassostreae CV919-312TSm, the causative agent of Roseovarius Oyster Disease (formerly Juvenile Oyster Disease).</title>
        <authorList>
            <person name="Kessner L."/>
            <person name="Spinard E."/>
            <person name="Nelson D."/>
        </authorList>
    </citation>
    <scope>NUCLEOTIDE SEQUENCE [LARGE SCALE GENOMIC DNA]</scope>
    <source>
        <strain evidence="2 3">CV919-312</strain>
    </source>
</reference>
<proteinExistence type="predicted"/>
<dbReference type="OrthoDB" id="8902678at2"/>
<dbReference type="SUPFAM" id="SSF47413">
    <property type="entry name" value="lambda repressor-like DNA-binding domains"/>
    <property type="match status" value="1"/>
</dbReference>
<dbReference type="PROSITE" id="PS50943">
    <property type="entry name" value="HTH_CROC1"/>
    <property type="match status" value="1"/>
</dbReference>
<dbReference type="InterPro" id="IPR010982">
    <property type="entry name" value="Lambda_DNA-bd_dom_sf"/>
</dbReference>
<comment type="caution">
    <text evidence="2">The sequence shown here is derived from an EMBL/GenBank/DDBJ whole genome shotgun (WGS) entry which is preliminary data.</text>
</comment>
<dbReference type="STRING" id="154981.AKJ29_09205"/>
<dbReference type="RefSeq" id="WP_055192068.1">
    <property type="nucleotide sequence ID" value="NZ_FPBS01000014.1"/>
</dbReference>
<dbReference type="InterPro" id="IPR001387">
    <property type="entry name" value="Cro/C1-type_HTH"/>
</dbReference>
<dbReference type="EMBL" id="LKBA01000019">
    <property type="protein sequence ID" value="KPN62401.1"/>
    <property type="molecule type" value="Genomic_DNA"/>
</dbReference>
<gene>
    <name evidence="2" type="ORF">AKJ29_09205</name>
</gene>
<accession>A0A0P7IU50</accession>
<keyword evidence="3" id="KW-1185">Reference proteome</keyword>
<dbReference type="SMART" id="SM00530">
    <property type="entry name" value="HTH_XRE"/>
    <property type="match status" value="1"/>
</dbReference>
<dbReference type="GO" id="GO:0003677">
    <property type="term" value="F:DNA binding"/>
    <property type="evidence" value="ECO:0007669"/>
    <property type="project" value="InterPro"/>
</dbReference>
<name>A0A0P7IU50_9RHOB</name>
<sequence>MSQTENEYSPREIYQVFSRNLRELVARAPSSVTHICREIGVNRTQFNRYLAGQASPRPDILHKICAYFQVDARILLEPLADLEDVFNAQGIPWITNAAFRQHVVSSQDRLTLSLPAPLGIHRYWQRSSLHPDWVNSFTMRIYKLDRATVFRALSDPGNDKILTRHDVRSGREFKGIFLAQVDGVTMLSFQEDSLRIGMGYLTRLTSDSPILSGISLASQPELLQATRIERCVLEFLPQKRGLLDRLRGRGGRALADLPEHIAHGLRGDAR</sequence>
<protein>
    <recommendedName>
        <fullName evidence="1">HTH cro/C1-type domain-containing protein</fullName>
    </recommendedName>
</protein>